<proteinExistence type="predicted"/>
<organism evidence="1 2">
    <name type="scientific">Candidatus Aquicultor secundus</name>
    <dbReference type="NCBI Taxonomy" id="1973895"/>
    <lineage>
        <taxon>Bacteria</taxon>
        <taxon>Bacillati</taxon>
        <taxon>Actinomycetota</taxon>
        <taxon>Candidatus Aquicultoria</taxon>
        <taxon>Candidatus Aquicultorales</taxon>
        <taxon>Candidatus Aquicultoraceae</taxon>
        <taxon>Candidatus Aquicultor</taxon>
    </lineage>
</organism>
<evidence type="ECO:0000313" key="2">
    <source>
        <dbReference type="Proteomes" id="UP000230956"/>
    </source>
</evidence>
<reference evidence="2" key="1">
    <citation type="submission" date="2017-09" db="EMBL/GenBank/DDBJ databases">
        <title>Depth-based differentiation of microbial function through sediment-hosted aquifers and enrichment of novel symbionts in the deep terrestrial subsurface.</title>
        <authorList>
            <person name="Probst A.J."/>
            <person name="Ladd B."/>
            <person name="Jarett J.K."/>
            <person name="Geller-Mcgrath D.E."/>
            <person name="Sieber C.M.K."/>
            <person name="Emerson J.B."/>
            <person name="Anantharaman K."/>
            <person name="Thomas B.C."/>
            <person name="Malmstrom R."/>
            <person name="Stieglmeier M."/>
            <person name="Klingl A."/>
            <person name="Woyke T."/>
            <person name="Ryan C.M."/>
            <person name="Banfield J.F."/>
        </authorList>
    </citation>
    <scope>NUCLEOTIDE SEQUENCE [LARGE SCALE GENOMIC DNA]</scope>
</reference>
<sequence>MKDRQITNVEASIRQRLLNISRIHGEDFGFVLTRYANERFLYRLYQSEYADRFILKGGMLFLAWAEELYRPTRDIDFLGFGDNADDNLINTVKDICVTPVELDGLVFNTEDIQVMDIREDEEYQGKRITLNASLGAAQIPLQLDFGFGDAVVSEIEIIEYPTMLESPAPRLRAYPKETVIAEKLEAIVKLGMVNSRMKDFYDIWMMSKIFTFTGHVLQVAINATFNRRKTPIPDLTPIALTREFAEERDHKKQWRAFLRRNRLDVGSIEFSQIIDDIYSFLNPVISAIVADCVFSNVWPAGGPWNDTKSIEAPFT</sequence>
<dbReference type="AlphaFoldDB" id="A0A2M7TAK6"/>
<dbReference type="Proteomes" id="UP000230956">
    <property type="component" value="Unassembled WGS sequence"/>
</dbReference>
<accession>A0A2M7TAK6</accession>
<evidence type="ECO:0000313" key="1">
    <source>
        <dbReference type="EMBL" id="PIZ41999.1"/>
    </source>
</evidence>
<dbReference type="InterPro" id="IPR014942">
    <property type="entry name" value="AbiEii"/>
</dbReference>
<name>A0A2M7TAK6_9ACTN</name>
<protein>
    <submittedName>
        <fullName evidence="1">Nucleotidyl transferase AbiEii/AbiGii toxin family protein</fullName>
    </submittedName>
</protein>
<dbReference type="GO" id="GO:0016740">
    <property type="term" value="F:transferase activity"/>
    <property type="evidence" value="ECO:0007669"/>
    <property type="project" value="UniProtKB-KW"/>
</dbReference>
<dbReference type="Pfam" id="PF08843">
    <property type="entry name" value="AbiEii"/>
    <property type="match status" value="1"/>
</dbReference>
<keyword evidence="1" id="KW-0808">Transferase</keyword>
<dbReference type="RefSeq" id="WP_286677923.1">
    <property type="nucleotide sequence ID" value="NZ_MNXI01000045.1"/>
</dbReference>
<dbReference type="EMBL" id="PFNG01000033">
    <property type="protein sequence ID" value="PIZ41999.1"/>
    <property type="molecule type" value="Genomic_DNA"/>
</dbReference>
<comment type="caution">
    <text evidence="1">The sequence shown here is derived from an EMBL/GenBank/DDBJ whole genome shotgun (WGS) entry which is preliminary data.</text>
</comment>
<gene>
    <name evidence="1" type="ORF">COY37_01225</name>
</gene>